<evidence type="ECO:0000313" key="1">
    <source>
        <dbReference type="EMBL" id="GAA3072153.1"/>
    </source>
</evidence>
<evidence type="ECO:0000313" key="2">
    <source>
        <dbReference type="Proteomes" id="UP001500236"/>
    </source>
</evidence>
<comment type="caution">
    <text evidence="1">The sequence shown here is derived from an EMBL/GenBank/DDBJ whole genome shotgun (WGS) entry which is preliminary data.</text>
</comment>
<accession>A0ABP6M5B7</accession>
<organism evidence="1 2">
    <name type="scientific">Nesterenkonia aethiopica</name>
    <dbReference type="NCBI Taxonomy" id="269144"/>
    <lineage>
        <taxon>Bacteria</taxon>
        <taxon>Bacillati</taxon>
        <taxon>Actinomycetota</taxon>
        <taxon>Actinomycetes</taxon>
        <taxon>Micrococcales</taxon>
        <taxon>Micrococcaceae</taxon>
        <taxon>Nesterenkonia</taxon>
    </lineage>
</organism>
<gene>
    <name evidence="1" type="ORF">GCM10010529_25360</name>
</gene>
<dbReference type="Proteomes" id="UP001500236">
    <property type="component" value="Unassembled WGS sequence"/>
</dbReference>
<protein>
    <submittedName>
        <fullName evidence="1">Uncharacterized protein</fullName>
    </submittedName>
</protein>
<sequence>MGIVAYITRESRKLIMPAANGTPTTALGECLIIENPPPRTSPRVMRRIGKTVPGRAGVGSSVLHCAVMGPLAITSAD</sequence>
<proteinExistence type="predicted"/>
<name>A0ABP6M5B7_9MICC</name>
<dbReference type="EMBL" id="BAAAVT010000017">
    <property type="protein sequence ID" value="GAA3072153.1"/>
    <property type="molecule type" value="Genomic_DNA"/>
</dbReference>
<keyword evidence="2" id="KW-1185">Reference proteome</keyword>
<reference evidence="2" key="1">
    <citation type="journal article" date="2019" name="Int. J. Syst. Evol. Microbiol.">
        <title>The Global Catalogue of Microorganisms (GCM) 10K type strain sequencing project: providing services to taxonomists for standard genome sequencing and annotation.</title>
        <authorList>
            <consortium name="The Broad Institute Genomics Platform"/>
            <consortium name="The Broad Institute Genome Sequencing Center for Infectious Disease"/>
            <person name="Wu L."/>
            <person name="Ma J."/>
        </authorList>
    </citation>
    <scope>NUCLEOTIDE SEQUENCE [LARGE SCALE GENOMIC DNA]</scope>
    <source>
        <strain evidence="2">JCM 14309</strain>
    </source>
</reference>